<comment type="caution">
    <text evidence="2">The sequence shown here is derived from an EMBL/GenBank/DDBJ whole genome shotgun (WGS) entry which is preliminary data.</text>
</comment>
<evidence type="ECO:0008006" key="4">
    <source>
        <dbReference type="Google" id="ProtNLM"/>
    </source>
</evidence>
<dbReference type="Gene3D" id="3.40.50.2300">
    <property type="match status" value="1"/>
</dbReference>
<evidence type="ECO:0000256" key="1">
    <source>
        <dbReference type="SAM" id="MobiDB-lite"/>
    </source>
</evidence>
<evidence type="ECO:0000313" key="3">
    <source>
        <dbReference type="Proteomes" id="UP000241421"/>
    </source>
</evidence>
<dbReference type="Proteomes" id="UP000241421">
    <property type="component" value="Unassembled WGS sequence"/>
</dbReference>
<sequence length="330" mass="35387">MLAGGASPAAPHAGSENAQPPPPESTVTVRRPAVYMLVPAPENRREGHSIGVLFPDIGEPFRKVFTEIMRGIDEGARVRVRGYPIAPGQDPGELSQRLRANGTRVVVALGRQGLRVAAGLDIPVVVSGVSSIPDGEKHLGICLTPDPALLFGRLKSLLPASRRVHVVYNPLHNEWLIKLAREAARAEDLELVAYEARDLATAVSMYKAAFADADKRNDAVWLPIDPTTVDERTILPIVLAEAWNRNVALFSSSYLHVKKGALFALYPDNLALGQRLAGLAMGVLEGEPAPAGITPLREVRAALNLRTAGHIGIVPGQPVQRGFDFLHAGP</sequence>
<keyword evidence="3" id="KW-1185">Reference proteome</keyword>
<name>A0A2U2HEP9_9BURK</name>
<dbReference type="OrthoDB" id="6381346at2"/>
<dbReference type="AlphaFoldDB" id="A0A2U2HEP9"/>
<accession>A0A2U2HEP9</accession>
<dbReference type="PANTHER" id="PTHR35271">
    <property type="entry name" value="ABC TRANSPORTER, SUBSTRATE-BINDING LIPOPROTEIN-RELATED"/>
    <property type="match status" value="1"/>
</dbReference>
<reference evidence="2 3" key="1">
    <citation type="submission" date="2018-04" db="EMBL/GenBank/DDBJ databases">
        <title>Massilia violaceinigra sp. nov., a novel purple-pigmented bacterium isolated from Tianshan glacier, Xinjiang, China.</title>
        <authorList>
            <person name="Wang H."/>
        </authorList>
    </citation>
    <scope>NUCLEOTIDE SEQUENCE [LARGE SCALE GENOMIC DNA]</scope>
    <source>
        <strain evidence="2 3">B448-2</strain>
    </source>
</reference>
<feature type="compositionally biased region" description="Low complexity" evidence="1">
    <location>
        <begin position="1"/>
        <end position="15"/>
    </location>
</feature>
<proteinExistence type="predicted"/>
<organism evidence="2 3">
    <name type="scientific">Massilia glaciei</name>
    <dbReference type="NCBI Taxonomy" id="1524097"/>
    <lineage>
        <taxon>Bacteria</taxon>
        <taxon>Pseudomonadati</taxon>
        <taxon>Pseudomonadota</taxon>
        <taxon>Betaproteobacteria</taxon>
        <taxon>Burkholderiales</taxon>
        <taxon>Oxalobacteraceae</taxon>
        <taxon>Telluria group</taxon>
        <taxon>Massilia</taxon>
    </lineage>
</organism>
<dbReference type="PANTHER" id="PTHR35271:SF1">
    <property type="entry name" value="ABC TRANSPORTER, SUBSTRATE-BINDING LIPOPROTEIN"/>
    <property type="match status" value="1"/>
</dbReference>
<feature type="region of interest" description="Disordered" evidence="1">
    <location>
        <begin position="1"/>
        <end position="30"/>
    </location>
</feature>
<evidence type="ECO:0000313" key="2">
    <source>
        <dbReference type="EMBL" id="PWF42251.1"/>
    </source>
</evidence>
<dbReference type="EMBL" id="PXWF02000300">
    <property type="protein sequence ID" value="PWF42251.1"/>
    <property type="molecule type" value="Genomic_DNA"/>
</dbReference>
<gene>
    <name evidence="2" type="ORF">C7C56_023135</name>
</gene>
<dbReference type="InterPro" id="IPR007487">
    <property type="entry name" value="ABC_transpt-TYRBP-like"/>
</dbReference>
<dbReference type="Pfam" id="PF04392">
    <property type="entry name" value="ABC_sub_bind"/>
    <property type="match status" value="1"/>
</dbReference>
<protein>
    <recommendedName>
        <fullName evidence="4">ABC transporter substrate-binding protein</fullName>
    </recommendedName>
</protein>